<dbReference type="Pfam" id="PF19051">
    <property type="entry name" value="GFO_IDH_MocA_C2"/>
    <property type="match status" value="1"/>
</dbReference>
<evidence type="ECO:0000259" key="2">
    <source>
        <dbReference type="Pfam" id="PF19051"/>
    </source>
</evidence>
<organism evidence="3 4">
    <name type="scientific">Novipirellula herctigrandis</name>
    <dbReference type="NCBI Taxonomy" id="2527986"/>
    <lineage>
        <taxon>Bacteria</taxon>
        <taxon>Pseudomonadati</taxon>
        <taxon>Planctomycetota</taxon>
        <taxon>Planctomycetia</taxon>
        <taxon>Pirellulales</taxon>
        <taxon>Pirellulaceae</taxon>
        <taxon>Novipirellula</taxon>
    </lineage>
</organism>
<proteinExistence type="predicted"/>
<dbReference type="GO" id="GO:0050112">
    <property type="term" value="F:inositol 2-dehydrogenase (NAD+) activity"/>
    <property type="evidence" value="ECO:0007669"/>
    <property type="project" value="UniProtKB-EC"/>
</dbReference>
<dbReference type="SUPFAM" id="SSF51735">
    <property type="entry name" value="NAD(P)-binding Rossmann-fold domains"/>
    <property type="match status" value="1"/>
</dbReference>
<dbReference type="EMBL" id="SJPJ01000001">
    <property type="protein sequence ID" value="TWT82532.1"/>
    <property type="molecule type" value="Genomic_DNA"/>
</dbReference>
<feature type="domain" description="Gfo/Idh/MocA-like oxidoreductase bacterial type C-terminal" evidence="2">
    <location>
        <begin position="204"/>
        <end position="290"/>
    </location>
</feature>
<dbReference type="OrthoDB" id="255433at2"/>
<keyword evidence="4" id="KW-1185">Reference proteome</keyword>
<dbReference type="Proteomes" id="UP000315010">
    <property type="component" value="Unassembled WGS sequence"/>
</dbReference>
<accession>A0A5C5Z5D6</accession>
<dbReference type="InterPro" id="IPR050463">
    <property type="entry name" value="Gfo/Idh/MocA_oxidrdct_glycsds"/>
</dbReference>
<dbReference type="RefSeq" id="WP_146399072.1">
    <property type="nucleotide sequence ID" value="NZ_SJPJ01000001.1"/>
</dbReference>
<dbReference type="AlphaFoldDB" id="A0A5C5Z5D6"/>
<dbReference type="PROSITE" id="PS51318">
    <property type="entry name" value="TAT"/>
    <property type="match status" value="1"/>
</dbReference>
<dbReference type="InterPro" id="IPR006311">
    <property type="entry name" value="TAT_signal"/>
</dbReference>
<dbReference type="InterPro" id="IPR000683">
    <property type="entry name" value="Gfo/Idh/MocA-like_OxRdtase_N"/>
</dbReference>
<evidence type="ECO:0000259" key="1">
    <source>
        <dbReference type="Pfam" id="PF01408"/>
    </source>
</evidence>
<protein>
    <submittedName>
        <fullName evidence="3">Inositol 2-dehydrogenase</fullName>
        <ecNumber evidence="3">1.1.1.18</ecNumber>
    </submittedName>
</protein>
<dbReference type="InterPro" id="IPR036291">
    <property type="entry name" value="NAD(P)-bd_dom_sf"/>
</dbReference>
<keyword evidence="3" id="KW-0560">Oxidoreductase</keyword>
<dbReference type="Pfam" id="PF01408">
    <property type="entry name" value="GFO_IDH_MocA"/>
    <property type="match status" value="1"/>
</dbReference>
<feature type="domain" description="Gfo/Idh/MocA-like oxidoreductase N-terminal" evidence="1">
    <location>
        <begin position="44"/>
        <end position="156"/>
    </location>
</feature>
<dbReference type="SUPFAM" id="SSF55347">
    <property type="entry name" value="Glyceraldehyde-3-phosphate dehydrogenase-like, C-terminal domain"/>
    <property type="match status" value="1"/>
</dbReference>
<dbReference type="Gene3D" id="3.30.360.10">
    <property type="entry name" value="Dihydrodipicolinate Reductase, domain 2"/>
    <property type="match status" value="1"/>
</dbReference>
<gene>
    <name evidence="3" type="primary">iolG_14</name>
    <name evidence="3" type="ORF">CA13_39950</name>
</gene>
<evidence type="ECO:0000313" key="3">
    <source>
        <dbReference type="EMBL" id="TWT82532.1"/>
    </source>
</evidence>
<dbReference type="Gene3D" id="3.40.50.720">
    <property type="entry name" value="NAD(P)-binding Rossmann-like Domain"/>
    <property type="match status" value="1"/>
</dbReference>
<dbReference type="PANTHER" id="PTHR43818">
    <property type="entry name" value="BCDNA.GH03377"/>
    <property type="match status" value="1"/>
</dbReference>
<comment type="caution">
    <text evidence="3">The sequence shown here is derived from an EMBL/GenBank/DDBJ whole genome shotgun (WGS) entry which is preliminary data.</text>
</comment>
<sequence>MLNSVNRRRFLHSTGIAAGFWAAGGVSLATEDSPNARLQMASIGIGGKGDSDSRDAASHGQMVAICDVDKNRLSSALKRFPGAKGFTDYREMLDQMGGSIDAVTVSTPDHMHAPASLMAMRMGIHCFCQKPLTRTIYEARLVAKVAREQKVATQMGNQGTASDSLRRSAHWLRAGAIGKVKELHIWTDRAKGWWPQGIDRPSQGTPPSHLDWQSWLGVAPERPYADGYHPFKWRGWWDFGTGALGDIACHVVSMPFMGLDLRDPISAVAETSGHNRDSFPEWSIITFEFAANEFRDAVKLVWYDGGKMPPQELLGGREPSPKGGSLAIGDKGILLNDQLLDGAEKVDVDFPHSPGHFEEWIRAIRGGEQAMSNFPDYAGPLTEVMLLGNLAVWSGEKVDWNAAELKVKNIQGLESMIKPTYRNGYTLDT</sequence>
<evidence type="ECO:0000313" key="4">
    <source>
        <dbReference type="Proteomes" id="UP000315010"/>
    </source>
</evidence>
<dbReference type="EC" id="1.1.1.18" evidence="3"/>
<name>A0A5C5Z5D6_9BACT</name>
<reference evidence="3 4" key="1">
    <citation type="submission" date="2019-02" db="EMBL/GenBank/DDBJ databases">
        <title>Deep-cultivation of Planctomycetes and their phenomic and genomic characterization uncovers novel biology.</title>
        <authorList>
            <person name="Wiegand S."/>
            <person name="Jogler M."/>
            <person name="Boedeker C."/>
            <person name="Pinto D."/>
            <person name="Vollmers J."/>
            <person name="Rivas-Marin E."/>
            <person name="Kohn T."/>
            <person name="Peeters S.H."/>
            <person name="Heuer A."/>
            <person name="Rast P."/>
            <person name="Oberbeckmann S."/>
            <person name="Bunk B."/>
            <person name="Jeske O."/>
            <person name="Meyerdierks A."/>
            <person name="Storesund J.E."/>
            <person name="Kallscheuer N."/>
            <person name="Luecker S."/>
            <person name="Lage O.M."/>
            <person name="Pohl T."/>
            <person name="Merkel B.J."/>
            <person name="Hornburger P."/>
            <person name="Mueller R.-W."/>
            <person name="Bruemmer F."/>
            <person name="Labrenz M."/>
            <person name="Spormann A.M."/>
            <person name="Op Den Camp H."/>
            <person name="Overmann J."/>
            <person name="Amann R."/>
            <person name="Jetten M.S.M."/>
            <person name="Mascher T."/>
            <person name="Medema M.H."/>
            <person name="Devos D.P."/>
            <person name="Kaster A.-K."/>
            <person name="Ovreas L."/>
            <person name="Rohde M."/>
            <person name="Galperin M.Y."/>
            <person name="Jogler C."/>
        </authorList>
    </citation>
    <scope>NUCLEOTIDE SEQUENCE [LARGE SCALE GENOMIC DNA]</scope>
    <source>
        <strain evidence="3 4">CA13</strain>
    </source>
</reference>
<dbReference type="PANTHER" id="PTHR43818:SF10">
    <property type="entry name" value="NADH-DEPENDENT DEHYDROGENASE-RELATED"/>
    <property type="match status" value="1"/>
</dbReference>
<dbReference type="InterPro" id="IPR043906">
    <property type="entry name" value="Gfo/Idh/MocA_OxRdtase_bact_C"/>
</dbReference>
<dbReference type="GO" id="GO:0000166">
    <property type="term" value="F:nucleotide binding"/>
    <property type="evidence" value="ECO:0007669"/>
    <property type="project" value="InterPro"/>
</dbReference>